<proteinExistence type="inferred from homology"/>
<feature type="compositionally biased region" description="Polar residues" evidence="11">
    <location>
        <begin position="367"/>
        <end position="414"/>
    </location>
</feature>
<evidence type="ECO:0000256" key="1">
    <source>
        <dbReference type="ARBA" id="ARBA00004114"/>
    </source>
</evidence>
<dbReference type="PANTHER" id="PTHR28618:SF1">
    <property type="entry name" value="CENTROSOMAL PROTEIN POC5"/>
    <property type="match status" value="1"/>
</dbReference>
<feature type="compositionally biased region" description="Polar residues" evidence="11">
    <location>
        <begin position="344"/>
        <end position="356"/>
    </location>
</feature>
<sequence length="464" mass="50356">MCASPSIFTIAPCAPEGSRSSPLSSSSPPAKAPIVSTASFTIIPRSRTASSSESTYGSQITSRQSRETVASIDAITDSPDSASTITPGVAPVKKQLRREAGGIAGSFGGDPDVQKFVDGLDKWTGLMKKAIIADFVEAKSDSNDRIVVKNLRDLQSLQDRLSVSEKQAMDFQKKLQTSEKIGTARLNLVDCAATCLINKRSKAVAFLAFARWRLRFAEAQKDIMYSQVAIRHCRRALQRRVFEAWQHDVGSSWRKRQVKKLKADMDKTTEALSAGYEKRISELTVQLNDTILALKESESKRTNAQSEMKQAFMRGVCALNMEAMTVFRDGPVCDSDDQAKCNNDKPSLSDNTSTGTKSERGTPPTNPSNNILQPIRHSSTTASNRSNIGPSYASAATTGTPPMFSPTSSGAAPVSQSSLSAFAHQAVQQQPIRGVYVTRHVSSPGMEIPRKNVLPMPSRYPSRG</sequence>
<evidence type="ECO:0000256" key="3">
    <source>
        <dbReference type="ARBA" id="ARBA00014910"/>
    </source>
</evidence>
<keyword evidence="7" id="KW-0206">Cytoskeleton</keyword>
<dbReference type="EMBL" id="QEAM01000002">
    <property type="protein sequence ID" value="TPX51741.1"/>
    <property type="molecule type" value="Genomic_DNA"/>
</dbReference>
<evidence type="ECO:0000256" key="8">
    <source>
        <dbReference type="ARBA" id="ARBA00023306"/>
    </source>
</evidence>
<comment type="subcellular location">
    <subcellularLocation>
        <location evidence="1">Cytoplasm</location>
        <location evidence="1">Cytoskeleton</location>
        <location evidence="1">Microtubule organizing center</location>
        <location evidence="1">Centrosome</location>
        <location evidence="1">Centriole</location>
    </subcellularLocation>
</comment>
<name>A0A507DJZ4_9FUNG</name>
<evidence type="ECO:0000256" key="9">
    <source>
        <dbReference type="ARBA" id="ARBA00031694"/>
    </source>
</evidence>
<feature type="region of interest" description="Disordered" evidence="11">
    <location>
        <begin position="338"/>
        <end position="414"/>
    </location>
</feature>
<dbReference type="Proteomes" id="UP000320475">
    <property type="component" value="Unassembled WGS sequence"/>
</dbReference>
<evidence type="ECO:0000256" key="11">
    <source>
        <dbReference type="SAM" id="MobiDB-lite"/>
    </source>
</evidence>
<evidence type="ECO:0000313" key="12">
    <source>
        <dbReference type="EMBL" id="TPX51741.1"/>
    </source>
</evidence>
<keyword evidence="8" id="KW-0131">Cell cycle</keyword>
<dbReference type="GO" id="GO:0005814">
    <property type="term" value="C:centriole"/>
    <property type="evidence" value="ECO:0007669"/>
    <property type="project" value="UniProtKB-SubCell"/>
</dbReference>
<feature type="region of interest" description="Disordered" evidence="11">
    <location>
        <begin position="442"/>
        <end position="464"/>
    </location>
</feature>
<evidence type="ECO:0000256" key="5">
    <source>
        <dbReference type="ARBA" id="ARBA00022737"/>
    </source>
</evidence>
<keyword evidence="5" id="KW-0677">Repeat</keyword>
<evidence type="ECO:0000256" key="10">
    <source>
        <dbReference type="ARBA" id="ARBA00049959"/>
    </source>
</evidence>
<feature type="compositionally biased region" description="Polar residues" evidence="11">
    <location>
        <begin position="47"/>
        <end position="63"/>
    </location>
</feature>
<evidence type="ECO:0000256" key="4">
    <source>
        <dbReference type="ARBA" id="ARBA00022490"/>
    </source>
</evidence>
<protein>
    <recommendedName>
        <fullName evidence="3">Centrosomal protein POC5</fullName>
    </recommendedName>
    <alternativeName>
        <fullName evidence="9">Protein of centriole 5</fullName>
    </alternativeName>
</protein>
<evidence type="ECO:0000313" key="13">
    <source>
        <dbReference type="Proteomes" id="UP000320475"/>
    </source>
</evidence>
<comment type="caution">
    <text evidence="12">The sequence shown here is derived from an EMBL/GenBank/DDBJ whole genome shotgun (WGS) entry which is preliminary data.</text>
</comment>
<feature type="region of interest" description="Disordered" evidence="11">
    <location>
        <begin position="46"/>
        <end position="68"/>
    </location>
</feature>
<dbReference type="AlphaFoldDB" id="A0A507DJZ4"/>
<dbReference type="PANTHER" id="PTHR28618">
    <property type="entry name" value="CENTROSOMAL PROTEIN POC5"/>
    <property type="match status" value="1"/>
</dbReference>
<feature type="compositionally biased region" description="Low complexity" evidence="11">
    <location>
        <begin position="14"/>
        <end position="32"/>
    </location>
</feature>
<dbReference type="OrthoDB" id="10064898at2759"/>
<keyword evidence="6" id="KW-0175">Coiled coil</keyword>
<organism evidence="12 13">
    <name type="scientific">Synchytrium endobioticum</name>
    <dbReference type="NCBI Taxonomy" id="286115"/>
    <lineage>
        <taxon>Eukaryota</taxon>
        <taxon>Fungi</taxon>
        <taxon>Fungi incertae sedis</taxon>
        <taxon>Chytridiomycota</taxon>
        <taxon>Chytridiomycota incertae sedis</taxon>
        <taxon>Chytridiomycetes</taxon>
        <taxon>Synchytriales</taxon>
        <taxon>Synchytriaceae</taxon>
        <taxon>Synchytrium</taxon>
    </lineage>
</organism>
<comment type="similarity">
    <text evidence="2">Belongs to the POC5 family.</text>
</comment>
<reference evidence="12 13" key="1">
    <citation type="journal article" date="2019" name="Sci. Rep.">
        <title>Comparative genomics of chytrid fungi reveal insights into the obligate biotrophic and pathogenic lifestyle of Synchytrium endobioticum.</title>
        <authorList>
            <person name="van de Vossenberg B.T.L.H."/>
            <person name="Warris S."/>
            <person name="Nguyen H.D.T."/>
            <person name="van Gent-Pelzer M.P.E."/>
            <person name="Joly D.L."/>
            <person name="van de Geest H.C."/>
            <person name="Bonants P.J.M."/>
            <person name="Smith D.S."/>
            <person name="Levesque C.A."/>
            <person name="van der Lee T.A.J."/>
        </authorList>
    </citation>
    <scope>NUCLEOTIDE SEQUENCE [LARGE SCALE GENOMIC DNA]</scope>
    <source>
        <strain evidence="12 13">LEV6574</strain>
    </source>
</reference>
<gene>
    <name evidence="12" type="ORF">SeLEV6574_g00121</name>
</gene>
<evidence type="ECO:0000256" key="7">
    <source>
        <dbReference type="ARBA" id="ARBA00023212"/>
    </source>
</evidence>
<dbReference type="InterPro" id="IPR033351">
    <property type="entry name" value="POC5"/>
</dbReference>
<comment type="function">
    <text evidence="10">Essential for the assembly of the distal half of centrioles, required for centriole elongation. Acts as a negative regulator of centriole elongation.</text>
</comment>
<evidence type="ECO:0000256" key="6">
    <source>
        <dbReference type="ARBA" id="ARBA00023054"/>
    </source>
</evidence>
<accession>A0A507DJZ4</accession>
<evidence type="ECO:0000256" key="2">
    <source>
        <dbReference type="ARBA" id="ARBA00010411"/>
    </source>
</evidence>
<keyword evidence="4" id="KW-0963">Cytoplasm</keyword>
<feature type="region of interest" description="Disordered" evidence="11">
    <location>
        <begin position="13"/>
        <end position="32"/>
    </location>
</feature>